<dbReference type="GO" id="GO:0003677">
    <property type="term" value="F:DNA binding"/>
    <property type="evidence" value="ECO:0007669"/>
    <property type="project" value="InterPro"/>
</dbReference>
<dbReference type="PROSITE" id="PS51750">
    <property type="entry name" value="BRO_N"/>
    <property type="match status" value="1"/>
</dbReference>
<organism evidence="2">
    <name type="scientific">uncultured Caudovirales phage</name>
    <dbReference type="NCBI Taxonomy" id="2100421"/>
    <lineage>
        <taxon>Viruses</taxon>
        <taxon>Duplodnaviria</taxon>
        <taxon>Heunggongvirae</taxon>
        <taxon>Uroviricota</taxon>
        <taxon>Caudoviricetes</taxon>
        <taxon>Peduoviridae</taxon>
        <taxon>Maltschvirus</taxon>
        <taxon>Maltschvirus maltsch</taxon>
    </lineage>
</organism>
<protein>
    <submittedName>
        <fullName evidence="2">COG3617 Prophage antirepressor</fullName>
    </submittedName>
</protein>
<evidence type="ECO:0000313" key="2">
    <source>
        <dbReference type="EMBL" id="CAB4139298.1"/>
    </source>
</evidence>
<dbReference type="InterPro" id="IPR005039">
    <property type="entry name" value="Ant_C"/>
</dbReference>
<dbReference type="Pfam" id="PF03374">
    <property type="entry name" value="ANT"/>
    <property type="match status" value="1"/>
</dbReference>
<accession>A0A6J5LXU0</accession>
<evidence type="ECO:0000259" key="1">
    <source>
        <dbReference type="PROSITE" id="PS51750"/>
    </source>
</evidence>
<gene>
    <name evidence="2" type="ORF">UFOVP338_29</name>
</gene>
<dbReference type="PANTHER" id="PTHR36180:SF2">
    <property type="entry name" value="BRO FAMILY PROTEIN"/>
    <property type="match status" value="1"/>
</dbReference>
<dbReference type="EMBL" id="LR796351">
    <property type="protein sequence ID" value="CAB4139298.1"/>
    <property type="molecule type" value="Genomic_DNA"/>
</dbReference>
<proteinExistence type="predicted"/>
<reference evidence="2" key="1">
    <citation type="submission" date="2020-04" db="EMBL/GenBank/DDBJ databases">
        <authorList>
            <person name="Chiriac C."/>
            <person name="Salcher M."/>
            <person name="Ghai R."/>
            <person name="Kavagutti S V."/>
        </authorList>
    </citation>
    <scope>NUCLEOTIDE SEQUENCE</scope>
</reference>
<sequence length="240" mass="27386">MNNIELFNFDTHEVRVLIHEETKEPWWVASDVCKVLELQDVSMSVKRLDDDEKLVQKLFVSGQNRQVTLINEAGLYGLVLTSNKPQAKQFKRWIKHDVLPSIRKTGTFNANSEAKQIPTDILEVLKNATAEIEAGRIIISELKPKALFHDTVAVAINSQSVEAIAKVLNTGRNRMFNWLREKGYFQGEGQSKNLPYQKWIDSGLFKVIEKTRKNQVGENELYTQTLVTGKGLTKIQAEFQ</sequence>
<dbReference type="InterPro" id="IPR003497">
    <property type="entry name" value="BRO_N_domain"/>
</dbReference>
<name>A0A6J5LXU0_9CAUD</name>
<dbReference type="PANTHER" id="PTHR36180">
    <property type="entry name" value="DNA-BINDING PROTEIN-RELATED-RELATED"/>
    <property type="match status" value="1"/>
</dbReference>
<feature type="domain" description="Bro-N" evidence="1">
    <location>
        <begin position="1"/>
        <end position="106"/>
    </location>
</feature>
<dbReference type="Pfam" id="PF02498">
    <property type="entry name" value="Bro-N"/>
    <property type="match status" value="1"/>
</dbReference>
<dbReference type="SMART" id="SM01040">
    <property type="entry name" value="Bro-N"/>
    <property type="match status" value="1"/>
</dbReference>